<name>D7UED9_VITVI</name>
<dbReference type="AlphaFoldDB" id="D7UED9"/>
<dbReference type="Proteomes" id="UP000009183">
    <property type="component" value="Unassembled WGS sequence, unordered"/>
</dbReference>
<protein>
    <submittedName>
        <fullName evidence="1">Uncharacterized protein</fullName>
    </submittedName>
</protein>
<organism evidence="1 2">
    <name type="scientific">Vitis vinifera</name>
    <name type="common">Grape</name>
    <dbReference type="NCBI Taxonomy" id="29760"/>
    <lineage>
        <taxon>Eukaryota</taxon>
        <taxon>Viridiplantae</taxon>
        <taxon>Streptophyta</taxon>
        <taxon>Embryophyta</taxon>
        <taxon>Tracheophyta</taxon>
        <taxon>Spermatophyta</taxon>
        <taxon>Magnoliopsida</taxon>
        <taxon>eudicotyledons</taxon>
        <taxon>Gunneridae</taxon>
        <taxon>Pentapetalae</taxon>
        <taxon>rosids</taxon>
        <taxon>Vitales</taxon>
        <taxon>Vitaceae</taxon>
        <taxon>Viteae</taxon>
        <taxon>Vitis</taxon>
    </lineage>
</organism>
<gene>
    <name evidence="1" type="ORF">VIT_00s1359g00010</name>
</gene>
<accession>D7UED9</accession>
<sequence length="69" mass="7912">MEKPVLAFLVQHSTIPVMFFTRSSLAMEKTMGFNQSFNISMCSSFCSRSHKNSSVEPHRETIYLQIPII</sequence>
<evidence type="ECO:0000313" key="2">
    <source>
        <dbReference type="Proteomes" id="UP000009183"/>
    </source>
</evidence>
<dbReference type="PaxDb" id="29760-VIT_00s1359g00010.t01"/>
<keyword evidence="2" id="KW-1185">Reference proteome</keyword>
<proteinExistence type="predicted"/>
<dbReference type="HOGENOM" id="CLU_2781095_0_0_1"/>
<evidence type="ECO:0000313" key="1">
    <source>
        <dbReference type="EMBL" id="CBI41102.3"/>
    </source>
</evidence>
<dbReference type="EMBL" id="FN596851">
    <property type="protein sequence ID" value="CBI41102.3"/>
    <property type="molecule type" value="Genomic_DNA"/>
</dbReference>
<dbReference type="InParanoid" id="D7UED9"/>
<reference evidence="2" key="1">
    <citation type="journal article" date="2007" name="Nature">
        <title>The grapevine genome sequence suggests ancestral hexaploidization in major angiosperm phyla.</title>
        <authorList>
            <consortium name="The French-Italian Public Consortium for Grapevine Genome Characterization."/>
            <person name="Jaillon O."/>
            <person name="Aury J.-M."/>
            <person name="Noel B."/>
            <person name="Policriti A."/>
            <person name="Clepet C."/>
            <person name="Casagrande A."/>
            <person name="Choisne N."/>
            <person name="Aubourg S."/>
            <person name="Vitulo N."/>
            <person name="Jubin C."/>
            <person name="Vezzi A."/>
            <person name="Legeai F."/>
            <person name="Hugueney P."/>
            <person name="Dasilva C."/>
            <person name="Horner D."/>
            <person name="Mica E."/>
            <person name="Jublot D."/>
            <person name="Poulain J."/>
            <person name="Bruyere C."/>
            <person name="Billault A."/>
            <person name="Segurens B."/>
            <person name="Gouyvenoux M."/>
            <person name="Ugarte E."/>
            <person name="Cattonaro F."/>
            <person name="Anthouard V."/>
            <person name="Vico V."/>
            <person name="Del Fabbro C."/>
            <person name="Alaux M."/>
            <person name="Di Gaspero G."/>
            <person name="Dumas V."/>
            <person name="Felice N."/>
            <person name="Paillard S."/>
            <person name="Juman I."/>
            <person name="Moroldo M."/>
            <person name="Scalabrin S."/>
            <person name="Canaguier A."/>
            <person name="Le Clainche I."/>
            <person name="Malacrida G."/>
            <person name="Durand E."/>
            <person name="Pesole G."/>
            <person name="Laucou V."/>
            <person name="Chatelet P."/>
            <person name="Merdinoglu D."/>
            <person name="Delledonne M."/>
            <person name="Pezzotti M."/>
            <person name="Lecharny A."/>
            <person name="Scarpelli C."/>
            <person name="Artiguenave F."/>
            <person name="Pe M.E."/>
            <person name="Valle G."/>
            <person name="Morgante M."/>
            <person name="Caboche M."/>
            <person name="Adam-Blondon A.-F."/>
            <person name="Weissenbach J."/>
            <person name="Quetier F."/>
            <person name="Wincker P."/>
        </authorList>
    </citation>
    <scope>NUCLEOTIDE SEQUENCE [LARGE SCALE GENOMIC DNA]</scope>
    <source>
        <strain evidence="2">cv. Pinot noir / PN40024</strain>
    </source>
</reference>